<organism evidence="9 10">
    <name type="scientific">Xaviernesmea rhizosphaerae</name>
    <dbReference type="NCBI Taxonomy" id="1672749"/>
    <lineage>
        <taxon>Bacteria</taxon>
        <taxon>Pseudomonadati</taxon>
        <taxon>Pseudomonadota</taxon>
        <taxon>Alphaproteobacteria</taxon>
        <taxon>Hyphomicrobiales</taxon>
        <taxon>Rhizobiaceae</taxon>
        <taxon>Rhizobium/Agrobacterium group</taxon>
        <taxon>Xaviernesmea</taxon>
    </lineage>
</organism>
<dbReference type="UniPathway" id="UPA00232"/>
<evidence type="ECO:0000256" key="5">
    <source>
        <dbReference type="ARBA" id="ARBA00022827"/>
    </source>
</evidence>
<evidence type="ECO:0000256" key="4">
    <source>
        <dbReference type="ARBA" id="ARBA00022630"/>
    </source>
</evidence>
<sequence>MQDVEIAVVGAGLAGALAALGLAAAGRRVALVGPEPAAADGRTTALMDRSIDFVRRLGLWEDGLADLAAPLSTMRIVDATGRLLRAPTVTFHAADIELPAFGYNMPNAAMLERLEARIAETPDILRLPTVVESIEETQEGHRLVLGDGTRLATRLIVGADGRGSKARKAAGIEARTWSYPQTAVVLTFVHELPHQSISTEFHTAEGPFTQVPLPGLRSSLVWVRKPEKANALIAMAPEALSRAVEDGMESLLGKVMVEGLPQAFPLSGMSAERVGRGRIVLVGEAAHAFPPIGAQGLNLSLRDVATVVEMLGTGGPIARDFGERYAARRRLDVATRTLSVDLLNRSLLSDFLPVQLARAGGLQALSSTGILRNLLMREGVHPGSAISALVDSLKPGTFRRPEAGGL</sequence>
<dbReference type="InterPro" id="IPR002938">
    <property type="entry name" value="FAD-bd"/>
</dbReference>
<dbReference type="InterPro" id="IPR051205">
    <property type="entry name" value="UbiH/COQ6_monooxygenase"/>
</dbReference>
<dbReference type="Gene3D" id="3.50.50.60">
    <property type="entry name" value="FAD/NAD(P)-binding domain"/>
    <property type="match status" value="2"/>
</dbReference>
<dbReference type="InterPro" id="IPR036188">
    <property type="entry name" value="FAD/NAD-bd_sf"/>
</dbReference>
<evidence type="ECO:0000256" key="2">
    <source>
        <dbReference type="ARBA" id="ARBA00004749"/>
    </source>
</evidence>
<gene>
    <name evidence="9" type="ORF">BJF92_04110</name>
</gene>
<accession>A0A1Q9AFU1</accession>
<dbReference type="NCBIfam" id="TIGR01988">
    <property type="entry name" value="Ubi-OHases"/>
    <property type="match status" value="1"/>
</dbReference>
<dbReference type="NCBIfam" id="NF005691">
    <property type="entry name" value="PRK07494.1"/>
    <property type="match status" value="1"/>
</dbReference>
<comment type="similarity">
    <text evidence="3">Belongs to the UbiH/COQ6 family.</text>
</comment>
<dbReference type="PANTHER" id="PTHR43876:SF7">
    <property type="entry name" value="UBIQUINONE BIOSYNTHESIS MONOOXYGENASE COQ6, MITOCHONDRIAL"/>
    <property type="match status" value="1"/>
</dbReference>
<comment type="pathway">
    <text evidence="2">Cofactor biosynthesis; ubiquinone biosynthesis.</text>
</comment>
<evidence type="ECO:0000313" key="10">
    <source>
        <dbReference type="Proteomes" id="UP000186143"/>
    </source>
</evidence>
<dbReference type="GO" id="GO:0071949">
    <property type="term" value="F:FAD binding"/>
    <property type="evidence" value="ECO:0007669"/>
    <property type="project" value="InterPro"/>
</dbReference>
<proteinExistence type="inferred from homology"/>
<dbReference type="STRING" id="1672749.BJF92_04110"/>
<comment type="cofactor">
    <cofactor evidence="1">
        <name>FAD</name>
        <dbReference type="ChEBI" id="CHEBI:57692"/>
    </cofactor>
</comment>
<dbReference type="Proteomes" id="UP000186143">
    <property type="component" value="Unassembled WGS sequence"/>
</dbReference>
<dbReference type="PANTHER" id="PTHR43876">
    <property type="entry name" value="UBIQUINONE BIOSYNTHESIS MONOOXYGENASE COQ6, MITOCHONDRIAL"/>
    <property type="match status" value="1"/>
</dbReference>
<keyword evidence="5" id="KW-0274">FAD</keyword>
<evidence type="ECO:0000256" key="3">
    <source>
        <dbReference type="ARBA" id="ARBA00005349"/>
    </source>
</evidence>
<dbReference type="EMBL" id="MKIO01000038">
    <property type="protein sequence ID" value="OLP53787.1"/>
    <property type="molecule type" value="Genomic_DNA"/>
</dbReference>
<dbReference type="GO" id="GO:0004497">
    <property type="term" value="F:monooxygenase activity"/>
    <property type="evidence" value="ECO:0007669"/>
    <property type="project" value="UniProtKB-KW"/>
</dbReference>
<dbReference type="OrthoDB" id="9796623at2"/>
<evidence type="ECO:0000259" key="8">
    <source>
        <dbReference type="Pfam" id="PF01494"/>
    </source>
</evidence>
<evidence type="ECO:0000256" key="7">
    <source>
        <dbReference type="ARBA" id="ARBA00023033"/>
    </source>
</evidence>
<keyword evidence="4" id="KW-0285">Flavoprotein</keyword>
<evidence type="ECO:0000313" key="9">
    <source>
        <dbReference type="EMBL" id="OLP53787.1"/>
    </source>
</evidence>
<dbReference type="RefSeq" id="WP_075636032.1">
    <property type="nucleotide sequence ID" value="NZ_MKIO01000038.1"/>
</dbReference>
<dbReference type="Pfam" id="PF01494">
    <property type="entry name" value="FAD_binding_3"/>
    <property type="match status" value="1"/>
</dbReference>
<dbReference type="PRINTS" id="PR00420">
    <property type="entry name" value="RNGMNOXGNASE"/>
</dbReference>
<dbReference type="GO" id="GO:0016705">
    <property type="term" value="F:oxidoreductase activity, acting on paired donors, with incorporation or reduction of molecular oxygen"/>
    <property type="evidence" value="ECO:0007669"/>
    <property type="project" value="InterPro"/>
</dbReference>
<comment type="caution">
    <text evidence="9">The sequence shown here is derived from an EMBL/GenBank/DDBJ whole genome shotgun (WGS) entry which is preliminary data.</text>
</comment>
<name>A0A1Q9AFU1_9HYPH</name>
<evidence type="ECO:0000256" key="6">
    <source>
        <dbReference type="ARBA" id="ARBA00023002"/>
    </source>
</evidence>
<protein>
    <submittedName>
        <fullName evidence="9">2-octaprenyl-6-methoxyphenyl hydroxylase</fullName>
    </submittedName>
</protein>
<dbReference type="GO" id="GO:0006744">
    <property type="term" value="P:ubiquinone biosynthetic process"/>
    <property type="evidence" value="ECO:0007669"/>
    <property type="project" value="UniProtKB-UniPathway"/>
</dbReference>
<evidence type="ECO:0000256" key="1">
    <source>
        <dbReference type="ARBA" id="ARBA00001974"/>
    </source>
</evidence>
<feature type="domain" description="FAD-binding" evidence="8">
    <location>
        <begin position="3"/>
        <end position="311"/>
    </location>
</feature>
<keyword evidence="7" id="KW-0503">Monooxygenase</keyword>
<dbReference type="SUPFAM" id="SSF51905">
    <property type="entry name" value="FAD/NAD(P)-binding domain"/>
    <property type="match status" value="1"/>
</dbReference>
<dbReference type="AlphaFoldDB" id="A0A1Q9AFU1"/>
<dbReference type="InterPro" id="IPR010971">
    <property type="entry name" value="UbiH/COQ6"/>
</dbReference>
<keyword evidence="6" id="KW-0560">Oxidoreductase</keyword>
<reference evidence="9 10" key="1">
    <citation type="submission" date="2016-09" db="EMBL/GenBank/DDBJ databases">
        <title>Rhizobium sp. nov., a novel species isolated from the rice rhizosphere.</title>
        <authorList>
            <person name="Zhao J."/>
            <person name="Zhang X."/>
        </authorList>
    </citation>
    <scope>NUCLEOTIDE SEQUENCE [LARGE SCALE GENOMIC DNA]</scope>
    <source>
        <strain evidence="9 10">MH17</strain>
    </source>
</reference>